<sequence length="429" mass="48671">WKGMEDRSSNADVLGLRNQMAFSVMTYNILSQTLLEDNAYLYRHCNRSVLEWAYRFPNLIQEIERFNADVLCLQEVQKDHYIDQLKPHLIKLGYSCHYKMRTGDKNDGCAICFKRSRFSLRSWHAVEYYRPGVSLMDRDNVGTIAVLQPLPQEVVHPLTPYSVCIANTHLLFNPKRGDIKLAQLALLLAEIDKVSDGGRLPVLLCGDFNSVPGSPLYHFLRHGYLHYHGLPAWKVSGQQEVYQTNHRLLQAPLWPQTLGVSPFCQYMEVSKPQAAQQAKPVQPPESAQRASPPASLGTTSATALEERTAAYRISLLPPLPTPSPFPKAIQHRMSFNSVYSHFVPEENLMEATICTSTTGVTVDYIFYTCPSPSPFKERCAYKICFGWRLRPLSRLTLLTLPKIWQHKGLPNEAAPSDHLPLLAKFALEF</sequence>
<evidence type="ECO:0000313" key="3">
    <source>
        <dbReference type="Ensembl" id="ENSPMAP00000006175.1"/>
    </source>
</evidence>
<protein>
    <submittedName>
        <fullName evidence="3">Angel homolog 2 (Drosophila)</fullName>
    </submittedName>
</protein>
<dbReference type="InterPro" id="IPR036691">
    <property type="entry name" value="Endo/exonu/phosph_ase_sf"/>
</dbReference>
<dbReference type="InterPro" id="IPR005135">
    <property type="entry name" value="Endo/exonuclease/phosphatase"/>
</dbReference>
<reference evidence="3" key="2">
    <citation type="submission" date="2025-09" db="UniProtKB">
        <authorList>
            <consortium name="Ensembl"/>
        </authorList>
    </citation>
    <scope>IDENTIFICATION</scope>
</reference>
<reference evidence="3" key="1">
    <citation type="submission" date="2025-08" db="UniProtKB">
        <authorList>
            <consortium name="Ensembl"/>
        </authorList>
    </citation>
    <scope>IDENTIFICATION</scope>
</reference>
<dbReference type="OMA" id="RWITVDY"/>
<dbReference type="GO" id="GO:0000175">
    <property type="term" value="F:3'-5'-RNA exonuclease activity"/>
    <property type="evidence" value="ECO:0007669"/>
    <property type="project" value="TreeGrafter"/>
</dbReference>
<evidence type="ECO:0000259" key="2">
    <source>
        <dbReference type="Pfam" id="PF03372"/>
    </source>
</evidence>
<dbReference type="Gene3D" id="3.60.10.10">
    <property type="entry name" value="Endonuclease/exonuclease/phosphatase"/>
    <property type="match status" value="1"/>
</dbReference>
<evidence type="ECO:0000256" key="1">
    <source>
        <dbReference type="SAM" id="MobiDB-lite"/>
    </source>
</evidence>
<feature type="region of interest" description="Disordered" evidence="1">
    <location>
        <begin position="274"/>
        <end position="299"/>
    </location>
</feature>
<dbReference type="SUPFAM" id="SSF56219">
    <property type="entry name" value="DNase I-like"/>
    <property type="match status" value="1"/>
</dbReference>
<organism evidence="3">
    <name type="scientific">Petromyzon marinus</name>
    <name type="common">Sea lamprey</name>
    <dbReference type="NCBI Taxonomy" id="7757"/>
    <lineage>
        <taxon>Eukaryota</taxon>
        <taxon>Metazoa</taxon>
        <taxon>Chordata</taxon>
        <taxon>Craniata</taxon>
        <taxon>Vertebrata</taxon>
        <taxon>Cyclostomata</taxon>
        <taxon>Hyperoartia</taxon>
        <taxon>Petromyzontiformes</taxon>
        <taxon>Petromyzontidae</taxon>
        <taxon>Petromyzon</taxon>
    </lineage>
</organism>
<dbReference type="AlphaFoldDB" id="S4RLT9"/>
<dbReference type="GeneTree" id="ENSGT00940000157391"/>
<proteinExistence type="predicted"/>
<dbReference type="PANTHER" id="PTHR12121:SF34">
    <property type="entry name" value="PROTEIN ANGEL"/>
    <property type="match status" value="1"/>
</dbReference>
<feature type="domain" description="Endonuclease/exonuclease/phosphatase" evidence="2">
    <location>
        <begin position="25"/>
        <end position="368"/>
    </location>
</feature>
<name>S4RLT9_PETMA</name>
<dbReference type="InterPro" id="IPR050410">
    <property type="entry name" value="CCR4/nocturin_mRNA_transcr"/>
</dbReference>
<accession>S4RLT9</accession>
<dbReference type="Pfam" id="PF03372">
    <property type="entry name" value="Exo_endo_phos"/>
    <property type="match status" value="1"/>
</dbReference>
<dbReference type="STRING" id="7757.ENSPMAP00000006175"/>
<dbReference type="Ensembl" id="ENSPMAT00000006204.1">
    <property type="protein sequence ID" value="ENSPMAP00000006175.1"/>
    <property type="gene ID" value="ENSPMAG00000005604.1"/>
</dbReference>
<dbReference type="PANTHER" id="PTHR12121">
    <property type="entry name" value="CARBON CATABOLITE REPRESSOR PROTEIN 4"/>
    <property type="match status" value="1"/>
</dbReference>